<feature type="transmembrane region" description="Helical" evidence="11">
    <location>
        <begin position="127"/>
        <end position="149"/>
    </location>
</feature>
<comment type="caution">
    <text evidence="13">The sequence shown here is derived from an EMBL/GenBank/DDBJ whole genome shotgun (WGS) entry which is preliminary data.</text>
</comment>
<evidence type="ECO:0000256" key="2">
    <source>
        <dbReference type="ARBA" id="ARBA00022448"/>
    </source>
</evidence>
<evidence type="ECO:0000256" key="10">
    <source>
        <dbReference type="ARBA" id="ARBA00023303"/>
    </source>
</evidence>
<sequence length="286" mass="33161">MGKQIELNSSCPKISEDYISRHPRNVAIVLTVFSVIQLIKECIQFVQNPRGYISYENVLEVNLYVGTCLLVNDFTECNREIGMRELWQWQLGAVVLFLSWVNLLLFIRKTAFYGIYVILFIQVTKTFLKFSFVLLLFLCSFALTFHVLLENQISFKTVGDSLIKNFVMMLGDTDYESLLSLSLWQIFNSRIKDGVTHENLVPYTETTYLVFVVFLTMMNILLMNLMVGLAREKDEDMDSNQIRIENSITELKDRMDMLSRQNAVLLKCLEDLGASNQRTSTRLFND</sequence>
<evidence type="ECO:0000256" key="1">
    <source>
        <dbReference type="ARBA" id="ARBA00004141"/>
    </source>
</evidence>
<keyword evidence="5 11" id="KW-1133">Transmembrane helix</keyword>
<evidence type="ECO:0000256" key="5">
    <source>
        <dbReference type="ARBA" id="ARBA00022989"/>
    </source>
</evidence>
<protein>
    <recommendedName>
        <fullName evidence="12">Ion transport domain-containing protein</fullName>
    </recommendedName>
</protein>
<evidence type="ECO:0000259" key="12">
    <source>
        <dbReference type="Pfam" id="PF00520"/>
    </source>
</evidence>
<keyword evidence="9" id="KW-0325">Glycoprotein</keyword>
<evidence type="ECO:0000256" key="9">
    <source>
        <dbReference type="ARBA" id="ARBA00023180"/>
    </source>
</evidence>
<evidence type="ECO:0000313" key="14">
    <source>
        <dbReference type="Proteomes" id="UP001626550"/>
    </source>
</evidence>
<comment type="subcellular location">
    <subcellularLocation>
        <location evidence="1">Membrane</location>
        <topology evidence="1">Multi-pass membrane protein</topology>
    </subcellularLocation>
</comment>
<keyword evidence="8 11" id="KW-0472">Membrane</keyword>
<evidence type="ECO:0000256" key="6">
    <source>
        <dbReference type="ARBA" id="ARBA00023043"/>
    </source>
</evidence>
<dbReference type="PANTHER" id="PTHR47143:SF1">
    <property type="entry name" value="ION_TRANS DOMAIN-CONTAINING PROTEIN"/>
    <property type="match status" value="1"/>
</dbReference>
<organism evidence="13 14">
    <name type="scientific">Cichlidogyrus casuarinus</name>
    <dbReference type="NCBI Taxonomy" id="1844966"/>
    <lineage>
        <taxon>Eukaryota</taxon>
        <taxon>Metazoa</taxon>
        <taxon>Spiralia</taxon>
        <taxon>Lophotrochozoa</taxon>
        <taxon>Platyhelminthes</taxon>
        <taxon>Monogenea</taxon>
        <taxon>Monopisthocotylea</taxon>
        <taxon>Dactylogyridea</taxon>
        <taxon>Ancyrocephalidae</taxon>
        <taxon>Cichlidogyrus</taxon>
    </lineage>
</organism>
<dbReference type="Gene3D" id="1.10.287.70">
    <property type="match status" value="1"/>
</dbReference>
<evidence type="ECO:0000256" key="8">
    <source>
        <dbReference type="ARBA" id="ARBA00023136"/>
    </source>
</evidence>
<keyword evidence="7" id="KW-0406">Ion transport</keyword>
<dbReference type="GO" id="GO:0034220">
    <property type="term" value="P:monoatomic ion transmembrane transport"/>
    <property type="evidence" value="ECO:0007669"/>
    <property type="project" value="UniProtKB-KW"/>
</dbReference>
<keyword evidence="4" id="KW-0677">Repeat</keyword>
<dbReference type="Pfam" id="PF00520">
    <property type="entry name" value="Ion_trans"/>
    <property type="match status" value="1"/>
</dbReference>
<dbReference type="InterPro" id="IPR052076">
    <property type="entry name" value="TRP_cation_channel"/>
</dbReference>
<keyword evidence="6" id="KW-0040">ANK repeat</keyword>
<dbReference type="GO" id="GO:0016020">
    <property type="term" value="C:membrane"/>
    <property type="evidence" value="ECO:0007669"/>
    <property type="project" value="UniProtKB-SubCell"/>
</dbReference>
<dbReference type="InterPro" id="IPR005821">
    <property type="entry name" value="Ion_trans_dom"/>
</dbReference>
<feature type="transmembrane region" description="Helical" evidence="11">
    <location>
        <begin position="89"/>
        <end position="107"/>
    </location>
</feature>
<keyword evidence="3 11" id="KW-0812">Transmembrane</keyword>
<evidence type="ECO:0000256" key="11">
    <source>
        <dbReference type="SAM" id="Phobius"/>
    </source>
</evidence>
<keyword evidence="10" id="KW-0407">Ion channel</keyword>
<accession>A0ABD2QP49</accession>
<dbReference type="Proteomes" id="UP001626550">
    <property type="component" value="Unassembled WGS sequence"/>
</dbReference>
<name>A0ABD2QP49_9PLAT</name>
<reference evidence="13 14" key="1">
    <citation type="submission" date="2024-11" db="EMBL/GenBank/DDBJ databases">
        <title>Adaptive evolution of stress response genes in parasites aligns with host niche diversity.</title>
        <authorList>
            <person name="Hahn C."/>
            <person name="Resl P."/>
        </authorList>
    </citation>
    <scope>NUCLEOTIDE SEQUENCE [LARGE SCALE GENOMIC DNA]</scope>
    <source>
        <strain evidence="13">EGGRZ-B1_66</strain>
        <tissue evidence="13">Body</tissue>
    </source>
</reference>
<gene>
    <name evidence="13" type="ORF">Ciccas_000057</name>
</gene>
<feature type="transmembrane region" description="Helical" evidence="11">
    <location>
        <begin position="208"/>
        <end position="230"/>
    </location>
</feature>
<evidence type="ECO:0000256" key="7">
    <source>
        <dbReference type="ARBA" id="ARBA00023065"/>
    </source>
</evidence>
<keyword evidence="2" id="KW-0813">Transport</keyword>
<dbReference type="AlphaFoldDB" id="A0ABD2QP49"/>
<evidence type="ECO:0000256" key="4">
    <source>
        <dbReference type="ARBA" id="ARBA00022737"/>
    </source>
</evidence>
<evidence type="ECO:0000313" key="13">
    <source>
        <dbReference type="EMBL" id="KAL3321259.1"/>
    </source>
</evidence>
<evidence type="ECO:0000256" key="3">
    <source>
        <dbReference type="ARBA" id="ARBA00022692"/>
    </source>
</evidence>
<dbReference type="EMBL" id="JBJKFK010000003">
    <property type="protein sequence ID" value="KAL3321259.1"/>
    <property type="molecule type" value="Genomic_DNA"/>
</dbReference>
<proteinExistence type="predicted"/>
<keyword evidence="14" id="KW-1185">Reference proteome</keyword>
<dbReference type="PANTHER" id="PTHR47143">
    <property type="entry name" value="TRANSIENT RECEPTOR POTENTIAL CATION CHANNEL PROTEIN PAINLESS"/>
    <property type="match status" value="1"/>
</dbReference>
<feature type="domain" description="Ion transport" evidence="12">
    <location>
        <begin position="25"/>
        <end position="231"/>
    </location>
</feature>